<sequence>MWASRHITLLSRLVREERRWTIEETCSAFERTAREMGEDATLSVRQLRRWMDGKVQRPQPVSRRVAEQLWGYPFDVLVGPAEVTSQTLADGRQYPLPSGEVPHTRGKPEVGDLTDRRQALQALGAPALVAGMVVVNSFAQTTSLAQQFDMPHEIIERHRRLVASSPAHLDEIVVHLRDQWHALVRTDNLLGPRFAIVGVLNQIAVIEELGAGLRGQRRLEIVRLGAQYAESAAWLYEDSGNIAQARYWTSRAMELAHEGDDERMLAWTIFRRSQQAATALDVAQAIGLAQAARRHDERLATPTRAAIRVQEAYGHALDGNERAANTLLDAAHTWAASDAAGDAHEGHGSYCTPSYIEIQRANCWLKTGKPDKAIALYEDAIRTLPVVYQRSRAAALSRLAAAYVATGQIEQAAGTAHEALPVARNGGSTRIVDEVKDLGRQLAPHRTLQRVAALLDDLADGEP</sequence>
<evidence type="ECO:0000313" key="1">
    <source>
        <dbReference type="EMBL" id="GIH05716.1"/>
    </source>
</evidence>
<dbReference type="InterPro" id="IPR011990">
    <property type="entry name" value="TPR-like_helical_dom_sf"/>
</dbReference>
<dbReference type="AlphaFoldDB" id="A0A8J3Q8B1"/>
<accession>A0A8J3Q8B1</accession>
<comment type="caution">
    <text evidence="1">The sequence shown here is derived from an EMBL/GenBank/DDBJ whole genome shotgun (WGS) entry which is preliminary data.</text>
</comment>
<proteinExistence type="predicted"/>
<dbReference type="SUPFAM" id="SSF48452">
    <property type="entry name" value="TPR-like"/>
    <property type="match status" value="1"/>
</dbReference>
<gene>
    <name evidence="1" type="ORF">Rhe02_37830</name>
</gene>
<evidence type="ECO:0008006" key="3">
    <source>
        <dbReference type="Google" id="ProtNLM"/>
    </source>
</evidence>
<evidence type="ECO:0000313" key="2">
    <source>
        <dbReference type="Proteomes" id="UP000612899"/>
    </source>
</evidence>
<dbReference type="Gene3D" id="1.25.40.10">
    <property type="entry name" value="Tetratricopeptide repeat domain"/>
    <property type="match status" value="1"/>
</dbReference>
<dbReference type="SMART" id="SM00028">
    <property type="entry name" value="TPR"/>
    <property type="match status" value="2"/>
</dbReference>
<protein>
    <recommendedName>
        <fullName evidence="3">XRE family transcriptional regulator</fullName>
    </recommendedName>
</protein>
<keyword evidence="2" id="KW-1185">Reference proteome</keyword>
<dbReference type="InterPro" id="IPR019734">
    <property type="entry name" value="TPR_rpt"/>
</dbReference>
<organism evidence="1 2">
    <name type="scientific">Rhizocola hellebori</name>
    <dbReference type="NCBI Taxonomy" id="1392758"/>
    <lineage>
        <taxon>Bacteria</taxon>
        <taxon>Bacillati</taxon>
        <taxon>Actinomycetota</taxon>
        <taxon>Actinomycetes</taxon>
        <taxon>Micromonosporales</taxon>
        <taxon>Micromonosporaceae</taxon>
        <taxon>Rhizocola</taxon>
    </lineage>
</organism>
<dbReference type="EMBL" id="BONY01000021">
    <property type="protein sequence ID" value="GIH05716.1"/>
    <property type="molecule type" value="Genomic_DNA"/>
</dbReference>
<dbReference type="Proteomes" id="UP000612899">
    <property type="component" value="Unassembled WGS sequence"/>
</dbReference>
<name>A0A8J3Q8B1_9ACTN</name>
<reference evidence="1" key="1">
    <citation type="submission" date="2021-01" db="EMBL/GenBank/DDBJ databases">
        <title>Whole genome shotgun sequence of Rhizocola hellebori NBRC 109834.</title>
        <authorList>
            <person name="Komaki H."/>
            <person name="Tamura T."/>
        </authorList>
    </citation>
    <scope>NUCLEOTIDE SEQUENCE</scope>
    <source>
        <strain evidence="1">NBRC 109834</strain>
    </source>
</reference>